<dbReference type="SUPFAM" id="SSF53067">
    <property type="entry name" value="Actin-like ATPase domain"/>
    <property type="match status" value="2"/>
</dbReference>
<proteinExistence type="inferred from homology"/>
<dbReference type="GO" id="GO:0140662">
    <property type="term" value="F:ATP-dependent protein folding chaperone"/>
    <property type="evidence" value="ECO:0007669"/>
    <property type="project" value="InterPro"/>
</dbReference>
<accession>Q056V9</accession>
<dbReference type="PROSITE" id="PS01036">
    <property type="entry name" value="HSP70_3"/>
    <property type="match status" value="1"/>
</dbReference>
<evidence type="ECO:0000313" key="5">
    <source>
        <dbReference type="Proteomes" id="UP000000669"/>
    </source>
</evidence>
<evidence type="ECO:0000256" key="1">
    <source>
        <dbReference type="ARBA" id="ARBA00007381"/>
    </source>
</evidence>
<dbReference type="PANTHER" id="PTHR19375">
    <property type="entry name" value="HEAT SHOCK PROTEIN 70KDA"/>
    <property type="match status" value="1"/>
</dbReference>
<dbReference type="PROSITE" id="PS00329">
    <property type="entry name" value="HSP70_2"/>
    <property type="match status" value="1"/>
</dbReference>
<evidence type="ECO:0000313" key="4">
    <source>
        <dbReference type="EMBL" id="ABJ90840.1"/>
    </source>
</evidence>
<dbReference type="InterPro" id="IPR018181">
    <property type="entry name" value="Heat_shock_70_CS"/>
</dbReference>
<name>Q056V9_BUCCC</name>
<dbReference type="KEGG" id="bcc:BCc_394"/>
<evidence type="ECO:0000256" key="3">
    <source>
        <dbReference type="ARBA" id="ARBA00022840"/>
    </source>
</evidence>
<dbReference type="InterPro" id="IPR029047">
    <property type="entry name" value="HSP70_peptide-bd_sf"/>
</dbReference>
<protein>
    <submittedName>
        <fullName evidence="4">Molecular chaperone</fullName>
    </submittedName>
</protein>
<sequence>MKKKTIIGIDFGTTNSLVSTILEKKIKIINNFNKKKFFPSIIHISNKKISIGWKALKYLSSDAQNTISSIKRFIGISYNSIKKNINIPNIISENNKKELVFHTKIGKMNVSCIIEKFFEYIKKKTEKKFKNSIHGAVITIPAYFNNIQKNIVRKAAETVNLKILRLLNEPTAAAIAYGLEKKKKGIICVYDLGGGTFDVSILKISKGIFEVLSTNGNCKLGGDDFDKKLVYLLISKIKKKPLLNKILFKKLLIIAEKIKIQLSRKSLVKTKFLNEKIICSKKEFNQLIYPFIKKTLKILKIALNDANISKKKIKDIILVGGFTYIPLIHECIYSFFKIKPLTSINPMKLVAKGAGLHANFLYFNKKKNRKKSILLLDVIPLSIGIELVGGLMEKMIKKNTKIPTEVIKYFTTFKDNQTGFCINIYQGEDKYTKNCQLLTKFKIKNIIPKPAGKIKIKVIFQIDTDGLLSIIIEEKKSDIIHNIKIDTTYQQNKSITINK</sequence>
<dbReference type="Pfam" id="PF00012">
    <property type="entry name" value="HSP70"/>
    <property type="match status" value="1"/>
</dbReference>
<evidence type="ECO:0000256" key="2">
    <source>
        <dbReference type="ARBA" id="ARBA00022741"/>
    </source>
</evidence>
<keyword evidence="2" id="KW-0547">Nucleotide-binding</keyword>
<dbReference type="STRING" id="372461.BCc_394"/>
<dbReference type="InterPro" id="IPR043129">
    <property type="entry name" value="ATPase_NBD"/>
</dbReference>
<reference evidence="4 5" key="1">
    <citation type="journal article" date="2006" name="Science">
        <title>A small microbial genome: the end of a long symbiotic relationship?</title>
        <authorList>
            <person name="Perez-Brocal V."/>
            <person name="Gil R."/>
            <person name="Ramos S."/>
            <person name="Lamelas A."/>
            <person name="Postigo M."/>
            <person name="Michelena J.M."/>
            <person name="Silva F.J."/>
            <person name="Moya A."/>
            <person name="Latorre A."/>
        </authorList>
    </citation>
    <scope>NUCLEOTIDE SEQUENCE [LARGE SCALE GENOMIC DNA]</scope>
    <source>
        <strain evidence="5">Cc</strain>
    </source>
</reference>
<keyword evidence="5" id="KW-1185">Reference proteome</keyword>
<dbReference type="Gene3D" id="2.60.34.10">
    <property type="entry name" value="Substrate Binding Domain Of DNAk, Chain A, domain 1"/>
    <property type="match status" value="1"/>
</dbReference>
<organism evidence="4 5">
    <name type="scientific">Buchnera aphidicola subsp. Cinara cedri (strain Cc)</name>
    <dbReference type="NCBI Taxonomy" id="372461"/>
    <lineage>
        <taxon>Bacteria</taxon>
        <taxon>Pseudomonadati</taxon>
        <taxon>Pseudomonadota</taxon>
        <taxon>Gammaproteobacteria</taxon>
        <taxon>Enterobacterales</taxon>
        <taxon>Erwiniaceae</taxon>
        <taxon>Buchnera</taxon>
    </lineage>
</organism>
<dbReference type="eggNOG" id="COG0443">
    <property type="taxonomic scope" value="Bacteria"/>
</dbReference>
<dbReference type="AlphaFoldDB" id="Q056V9"/>
<dbReference type="GO" id="GO:0005524">
    <property type="term" value="F:ATP binding"/>
    <property type="evidence" value="ECO:0007669"/>
    <property type="project" value="UniProtKB-KW"/>
</dbReference>
<dbReference type="HOGENOM" id="CLU_005965_0_0_6"/>
<dbReference type="PRINTS" id="PR00301">
    <property type="entry name" value="HEATSHOCK70"/>
</dbReference>
<dbReference type="InterPro" id="IPR013126">
    <property type="entry name" value="Hsp_70_fam"/>
</dbReference>
<dbReference type="RefSeq" id="WP_011672759.1">
    <property type="nucleotide sequence ID" value="NC_008513.1"/>
</dbReference>
<dbReference type="Gene3D" id="3.30.30.30">
    <property type="match status" value="1"/>
</dbReference>
<dbReference type="Gene3D" id="3.90.640.10">
    <property type="entry name" value="Actin, Chain A, domain 4"/>
    <property type="match status" value="1"/>
</dbReference>
<keyword evidence="3" id="KW-0067">ATP-binding</keyword>
<dbReference type="Gene3D" id="3.30.420.40">
    <property type="match status" value="2"/>
</dbReference>
<dbReference type="OrthoDB" id="9766019at2"/>
<dbReference type="SUPFAM" id="SSF100920">
    <property type="entry name" value="Heat shock protein 70kD (HSP70), peptide-binding domain"/>
    <property type="match status" value="1"/>
</dbReference>
<gene>
    <name evidence="4" type="primary">hscA</name>
    <name evidence="4" type="ordered locus">BCc_394</name>
</gene>
<comment type="similarity">
    <text evidence="1">Belongs to the heat shock protein 70 family.</text>
</comment>
<dbReference type="Proteomes" id="UP000000669">
    <property type="component" value="Chromosome"/>
</dbReference>
<dbReference type="EMBL" id="CP000263">
    <property type="protein sequence ID" value="ABJ90840.1"/>
    <property type="molecule type" value="Genomic_DNA"/>
</dbReference>